<evidence type="ECO:0000313" key="1">
    <source>
        <dbReference type="EMBL" id="KAJ8993599.1"/>
    </source>
</evidence>
<name>A0AAN6IW56_EXODE</name>
<evidence type="ECO:0000313" key="2">
    <source>
        <dbReference type="Proteomes" id="UP001161757"/>
    </source>
</evidence>
<sequence>MNIPQHAISYIHITRSRSATAPHIPTETDRCKYSENPERHVSHQSIAIGMPCRQKSTMVVEIKFPMRDAEQLPDNHTYYTVRGCRDSAILSVSEVYGNRRSTRSMGRRRFKLLLTTSTTLYPCPTTIPCQFRPFFHLS</sequence>
<dbReference type="EMBL" id="JAJGCB010000003">
    <property type="protein sequence ID" value="KAJ8993599.1"/>
    <property type="molecule type" value="Genomic_DNA"/>
</dbReference>
<proteinExistence type="predicted"/>
<dbReference type="AlphaFoldDB" id="A0AAN6IW56"/>
<protein>
    <submittedName>
        <fullName evidence="1">Uncharacterized protein</fullName>
    </submittedName>
</protein>
<accession>A0AAN6IW56</accession>
<dbReference type="Proteomes" id="UP001161757">
    <property type="component" value="Unassembled WGS sequence"/>
</dbReference>
<gene>
    <name evidence="1" type="ORF">HRR80_002107</name>
</gene>
<comment type="caution">
    <text evidence="1">The sequence shown here is derived from an EMBL/GenBank/DDBJ whole genome shotgun (WGS) entry which is preliminary data.</text>
</comment>
<organism evidence="1 2">
    <name type="scientific">Exophiala dermatitidis</name>
    <name type="common">Black yeast-like fungus</name>
    <name type="synonym">Wangiella dermatitidis</name>
    <dbReference type="NCBI Taxonomy" id="5970"/>
    <lineage>
        <taxon>Eukaryota</taxon>
        <taxon>Fungi</taxon>
        <taxon>Dikarya</taxon>
        <taxon>Ascomycota</taxon>
        <taxon>Pezizomycotina</taxon>
        <taxon>Eurotiomycetes</taxon>
        <taxon>Chaetothyriomycetidae</taxon>
        <taxon>Chaetothyriales</taxon>
        <taxon>Herpotrichiellaceae</taxon>
        <taxon>Exophiala</taxon>
    </lineage>
</organism>
<reference evidence="1" key="1">
    <citation type="submission" date="2023-01" db="EMBL/GenBank/DDBJ databases">
        <title>Exophiala dermititidis isolated from Cystic Fibrosis Patient.</title>
        <authorList>
            <person name="Kurbessoian T."/>
            <person name="Crocker A."/>
            <person name="Murante D."/>
            <person name="Hogan D.A."/>
            <person name="Stajich J.E."/>
        </authorList>
    </citation>
    <scope>NUCLEOTIDE SEQUENCE</scope>
    <source>
        <strain evidence="1">Ex8</strain>
    </source>
</reference>